<dbReference type="Pfam" id="PF04397">
    <property type="entry name" value="LytTR"/>
    <property type="match status" value="1"/>
</dbReference>
<dbReference type="Proteomes" id="UP000295499">
    <property type="component" value="Unassembled WGS sequence"/>
</dbReference>
<dbReference type="OrthoDB" id="9787344at2"/>
<evidence type="ECO:0000313" key="4">
    <source>
        <dbReference type="Proteomes" id="UP000295499"/>
    </source>
</evidence>
<dbReference type="SUPFAM" id="SSF52172">
    <property type="entry name" value="CheY-like"/>
    <property type="match status" value="1"/>
</dbReference>
<feature type="modified residue" description="4-aspartylphosphate" evidence="1">
    <location>
        <position position="56"/>
    </location>
</feature>
<feature type="domain" description="Response regulatory" evidence="2">
    <location>
        <begin position="4"/>
        <end position="117"/>
    </location>
</feature>
<dbReference type="Gene3D" id="3.40.50.2300">
    <property type="match status" value="1"/>
</dbReference>
<dbReference type="GO" id="GO:0003677">
    <property type="term" value="F:DNA binding"/>
    <property type="evidence" value="ECO:0007669"/>
    <property type="project" value="InterPro"/>
</dbReference>
<dbReference type="PANTHER" id="PTHR37299:SF1">
    <property type="entry name" value="STAGE 0 SPORULATION PROTEIN A HOMOLOG"/>
    <property type="match status" value="1"/>
</dbReference>
<dbReference type="SMART" id="SM00448">
    <property type="entry name" value="REC"/>
    <property type="match status" value="1"/>
</dbReference>
<accession>A0A4V3C3J7</accession>
<dbReference type="AlphaFoldDB" id="A0A4V3C3J7"/>
<evidence type="ECO:0000259" key="2">
    <source>
        <dbReference type="PROSITE" id="PS50110"/>
    </source>
</evidence>
<dbReference type="InterPro" id="IPR007492">
    <property type="entry name" value="LytTR_DNA-bd_dom"/>
</dbReference>
<reference evidence="3 4" key="1">
    <citation type="submission" date="2019-03" db="EMBL/GenBank/DDBJ databases">
        <title>Genomic Encyclopedia of Archaeal and Bacterial Type Strains, Phase II (KMG-II): from individual species to whole genera.</title>
        <authorList>
            <person name="Goeker M."/>
        </authorList>
    </citation>
    <scope>NUCLEOTIDE SEQUENCE [LARGE SCALE GENOMIC DNA]</scope>
    <source>
        <strain evidence="3 4">DSM 19034</strain>
    </source>
</reference>
<comment type="caution">
    <text evidence="3">The sequence shown here is derived from an EMBL/GenBank/DDBJ whole genome shotgun (WGS) entry which is preliminary data.</text>
</comment>
<organism evidence="3 4">
    <name type="scientific">Pedobacter duraquae</name>
    <dbReference type="NCBI Taxonomy" id="425511"/>
    <lineage>
        <taxon>Bacteria</taxon>
        <taxon>Pseudomonadati</taxon>
        <taxon>Bacteroidota</taxon>
        <taxon>Sphingobacteriia</taxon>
        <taxon>Sphingobacteriales</taxon>
        <taxon>Sphingobacteriaceae</taxon>
        <taxon>Pedobacter</taxon>
    </lineage>
</organism>
<protein>
    <submittedName>
        <fullName evidence="3">LytTR family two component transcriptional regulator</fullName>
    </submittedName>
</protein>
<dbReference type="PROSITE" id="PS50110">
    <property type="entry name" value="RESPONSE_REGULATORY"/>
    <property type="match status" value="1"/>
</dbReference>
<dbReference type="InterPro" id="IPR001789">
    <property type="entry name" value="Sig_transdc_resp-reg_receiver"/>
</dbReference>
<keyword evidence="4" id="KW-1185">Reference proteome</keyword>
<name>A0A4V3C3J7_9SPHI</name>
<dbReference type="SMART" id="SM00850">
    <property type="entry name" value="LytTR"/>
    <property type="match status" value="1"/>
</dbReference>
<dbReference type="PANTHER" id="PTHR37299">
    <property type="entry name" value="TRANSCRIPTIONAL REGULATOR-RELATED"/>
    <property type="match status" value="1"/>
</dbReference>
<dbReference type="RefSeq" id="WP_133553634.1">
    <property type="nucleotide sequence ID" value="NZ_SNWM01000002.1"/>
</dbReference>
<evidence type="ECO:0000313" key="3">
    <source>
        <dbReference type="EMBL" id="TDO22348.1"/>
    </source>
</evidence>
<dbReference type="GO" id="GO:0000156">
    <property type="term" value="F:phosphorelay response regulator activity"/>
    <property type="evidence" value="ECO:0007669"/>
    <property type="project" value="InterPro"/>
</dbReference>
<proteinExistence type="predicted"/>
<dbReference type="Pfam" id="PF00072">
    <property type="entry name" value="Response_reg"/>
    <property type="match status" value="1"/>
</dbReference>
<sequence length="247" mass="27823">MELKCVIIDDEQYAIDALSEYIHRMPQLTFCKGYTDPLMAMAELSGSDCIDFIFTDIEMPGITGLTLARQLRSCCRFLIFTTGHPSYALDAFDLRADHYLLKPITFVKFVSVIDNLIKNIGAPVQAAALSPSKLHFIKADHKNAYHFLDGQTIVSVEADRNYVRIYTTIQKEPFEVHLGLIQVEEALGSVEFIRINKSTVIAKQYIKMIQGNQITLKDGKSYSLGKTFKSDFEDFINQHILKAKGGA</sequence>
<keyword evidence="1" id="KW-0597">Phosphoprotein</keyword>
<dbReference type="EMBL" id="SNWM01000002">
    <property type="protein sequence ID" value="TDO22348.1"/>
    <property type="molecule type" value="Genomic_DNA"/>
</dbReference>
<gene>
    <name evidence="3" type="ORF">CLV32_1316</name>
</gene>
<evidence type="ECO:0000256" key="1">
    <source>
        <dbReference type="PROSITE-ProRule" id="PRU00169"/>
    </source>
</evidence>
<dbReference type="InterPro" id="IPR011006">
    <property type="entry name" value="CheY-like_superfamily"/>
</dbReference>
<dbReference type="Gene3D" id="2.40.50.1020">
    <property type="entry name" value="LytTr DNA-binding domain"/>
    <property type="match status" value="1"/>
</dbReference>
<dbReference type="InterPro" id="IPR046947">
    <property type="entry name" value="LytR-like"/>
</dbReference>